<dbReference type="GO" id="GO:0046872">
    <property type="term" value="F:metal ion binding"/>
    <property type="evidence" value="ECO:0007669"/>
    <property type="project" value="UniProtKB-UniRule"/>
</dbReference>
<gene>
    <name evidence="4" type="ORF">A33Q_4327</name>
</gene>
<feature type="domain" description="Radical SAM core" evidence="3">
    <location>
        <begin position="1"/>
        <end position="204"/>
    </location>
</feature>
<evidence type="ECO:0000313" key="5">
    <source>
        <dbReference type="Proteomes" id="UP000006073"/>
    </source>
</evidence>
<evidence type="ECO:0000256" key="2">
    <source>
        <dbReference type="RuleBase" id="RU364116"/>
    </source>
</evidence>
<organism evidence="4 5">
    <name type="scientific">Indibacter alkaliphilus (strain CCUG 57479 / KCTC 22604 / LW1)</name>
    <dbReference type="NCBI Taxonomy" id="1189612"/>
    <lineage>
        <taxon>Bacteria</taxon>
        <taxon>Pseudomonadati</taxon>
        <taxon>Bacteroidota</taxon>
        <taxon>Cytophagia</taxon>
        <taxon>Cytophagales</taxon>
        <taxon>Cyclobacteriaceae</taxon>
    </lineage>
</organism>
<dbReference type="EMBL" id="ALWO02000052">
    <property type="protein sequence ID" value="EOZ92234.1"/>
    <property type="molecule type" value="Genomic_DNA"/>
</dbReference>
<dbReference type="InterPro" id="IPR006638">
    <property type="entry name" value="Elp3/MiaA/NifB-like_rSAM"/>
</dbReference>
<dbReference type="NCBIfam" id="TIGR00539">
    <property type="entry name" value="hemN_rel"/>
    <property type="match status" value="1"/>
</dbReference>
<keyword evidence="5" id="KW-1185">Reference proteome</keyword>
<comment type="similarity">
    <text evidence="1">Belongs to the anaerobic coproporphyrinogen-III oxidase family. HemW subfamily.</text>
</comment>
<dbReference type="GO" id="GO:0051539">
    <property type="term" value="F:4 iron, 4 sulfur cluster binding"/>
    <property type="evidence" value="ECO:0007669"/>
    <property type="project" value="UniProtKB-UniRule"/>
</dbReference>
<dbReference type="InterPro" id="IPR004559">
    <property type="entry name" value="HemW-like"/>
</dbReference>
<dbReference type="Gene3D" id="3.30.750.200">
    <property type="match status" value="1"/>
</dbReference>
<dbReference type="InterPro" id="IPR010723">
    <property type="entry name" value="HemN_C"/>
</dbReference>
<keyword evidence="2" id="KW-0004">4Fe-4S</keyword>
<name>S2D042_INDAL</name>
<dbReference type="InterPro" id="IPR058240">
    <property type="entry name" value="rSAM_sf"/>
</dbReference>
<comment type="function">
    <text evidence="2">Probably acts as a heme chaperone, transferring heme to an unknown acceptor. Binds one molecule of heme per monomer, possibly covalently. Binds 1 [4Fe-4S] cluster. The cluster is coordinated with 3 cysteines and an exchangeable S-adenosyl-L-methionine.</text>
</comment>
<dbReference type="STRING" id="1189612.A33Q_4327"/>
<protein>
    <recommendedName>
        <fullName evidence="2">Heme chaperone HemW</fullName>
    </recommendedName>
</protein>
<keyword evidence="2" id="KW-0349">Heme</keyword>
<dbReference type="Pfam" id="PF04055">
    <property type="entry name" value="Radical_SAM"/>
    <property type="match status" value="1"/>
</dbReference>
<dbReference type="AlphaFoldDB" id="S2D042"/>
<dbReference type="SMART" id="SM00729">
    <property type="entry name" value="Elp3"/>
    <property type="match status" value="1"/>
</dbReference>
<dbReference type="Proteomes" id="UP000006073">
    <property type="component" value="Unassembled WGS sequence"/>
</dbReference>
<proteinExistence type="inferred from homology"/>
<dbReference type="SUPFAM" id="SSF102114">
    <property type="entry name" value="Radical SAM enzymes"/>
    <property type="match status" value="1"/>
</dbReference>
<dbReference type="PROSITE" id="PS51918">
    <property type="entry name" value="RADICAL_SAM"/>
    <property type="match status" value="1"/>
</dbReference>
<keyword evidence="2" id="KW-0411">Iron-sulfur</keyword>
<dbReference type="GO" id="GO:0006779">
    <property type="term" value="P:porphyrin-containing compound biosynthetic process"/>
    <property type="evidence" value="ECO:0007669"/>
    <property type="project" value="InterPro"/>
</dbReference>
<evidence type="ECO:0000259" key="3">
    <source>
        <dbReference type="PROSITE" id="PS51918"/>
    </source>
</evidence>
<dbReference type="GO" id="GO:0005737">
    <property type="term" value="C:cytoplasm"/>
    <property type="evidence" value="ECO:0007669"/>
    <property type="project" value="UniProtKB-SubCell"/>
</dbReference>
<evidence type="ECO:0000256" key="1">
    <source>
        <dbReference type="ARBA" id="ARBA00006100"/>
    </source>
</evidence>
<accession>S2D042</accession>
<dbReference type="GO" id="GO:0004109">
    <property type="term" value="F:coproporphyrinogen oxidase activity"/>
    <property type="evidence" value="ECO:0007669"/>
    <property type="project" value="InterPro"/>
</dbReference>
<keyword evidence="2" id="KW-0963">Cytoplasm</keyword>
<keyword evidence="2" id="KW-0949">S-adenosyl-L-methionine</keyword>
<evidence type="ECO:0000313" key="4">
    <source>
        <dbReference type="EMBL" id="EOZ92234.1"/>
    </source>
</evidence>
<dbReference type="PANTHER" id="PTHR13932:SF5">
    <property type="entry name" value="RADICAL S-ADENOSYL METHIONINE DOMAIN-CONTAINING PROTEIN 1, MITOCHONDRIAL"/>
    <property type="match status" value="1"/>
</dbReference>
<dbReference type="eggNOG" id="COG0635">
    <property type="taxonomic scope" value="Bacteria"/>
</dbReference>
<comment type="subcellular location">
    <subcellularLocation>
        <location evidence="2">Cytoplasm</location>
    </subcellularLocation>
</comment>
<dbReference type="Pfam" id="PF06969">
    <property type="entry name" value="HemN_C"/>
    <property type="match status" value="1"/>
</dbReference>
<sequence>MVEKMVAMICKELELRKNFLPAGAPIQTIYFGGGTPSILKASHLDQILHTIYKFYNTDIKELTLEANPDDLSSEKLLDWKSMDFDRLSIGVQSFDQKILAYYNRAHNALESFQAIDKAKKADFEKLSIDLIYGFPSEDHGIWEKDLFTALEMDPGHISSYALTVEPKTALGKWTQLGEFKEADEDYVAEQFEHLMESCQQSGYIQYEISNFGKPGHFALHNTNYWKNTAYLGIGPGAHSYDGKHRGSNISNNVAYIKKMSENTPPYHIEEMSGLDICNEYILTSLRTIWGTDLKYIEKTFQVSLDQIHRQMMDSLLQEKMVQIKEGFLFLEPKGKLLADSIAASLFVH</sequence>
<dbReference type="InterPro" id="IPR034505">
    <property type="entry name" value="Coproporphyrinogen-III_oxidase"/>
</dbReference>
<keyword evidence="2" id="KW-0408">Iron</keyword>
<dbReference type="PANTHER" id="PTHR13932">
    <property type="entry name" value="COPROPORPHYRINIGEN III OXIDASE"/>
    <property type="match status" value="1"/>
</dbReference>
<reference evidence="4 5" key="1">
    <citation type="journal article" date="2013" name="Genome Announc.">
        <title>Draft Genome Sequence of Indibacter alkaliphilus Strain LW1T, Isolated from Lonar Lake, a Haloalkaline Lake in the Buldana District of Maharashtra, India.</title>
        <authorList>
            <person name="Singh A."/>
            <person name="Kumar Jangir P."/>
            <person name="Sharma R."/>
            <person name="Singh A."/>
            <person name="Kumar Pinnaka A."/>
            <person name="Shivaji S."/>
        </authorList>
    </citation>
    <scope>NUCLEOTIDE SEQUENCE [LARGE SCALE GENOMIC DNA]</scope>
    <source>
        <strain evidence="5">CCUG 57479 / KCTC 22604 / LW1</strain>
    </source>
</reference>
<dbReference type="InterPro" id="IPR007197">
    <property type="entry name" value="rSAM"/>
</dbReference>
<keyword evidence="2" id="KW-0479">Metal-binding</keyword>
<comment type="caution">
    <text evidence="4">The sequence shown here is derived from an EMBL/GenBank/DDBJ whole genome shotgun (WGS) entry which is preliminary data.</text>
</comment>
<keyword evidence="2" id="KW-0143">Chaperone</keyword>